<gene>
    <name evidence="2" type="ORF">BN4615_P1804</name>
</gene>
<dbReference type="PROSITE" id="PS51257">
    <property type="entry name" value="PROKAR_LIPOPROTEIN"/>
    <property type="match status" value="1"/>
</dbReference>
<keyword evidence="1" id="KW-0732">Signal</keyword>
<name>A0A1M4E0G5_9ACTN</name>
<evidence type="ECO:0000256" key="1">
    <source>
        <dbReference type="SAM" id="SignalP"/>
    </source>
</evidence>
<reference evidence="2" key="1">
    <citation type="submission" date="2016-04" db="EMBL/GenBank/DDBJ databases">
        <authorList>
            <person name="Evans L.H."/>
            <person name="Alamgir A."/>
            <person name="Owens N."/>
            <person name="Weber N.D."/>
            <person name="Virtaneva K."/>
            <person name="Barbian K."/>
            <person name="Babar A."/>
            <person name="Rosenke K."/>
        </authorList>
    </citation>
    <scope>NUCLEOTIDE SEQUENCE</scope>
    <source>
        <strain evidence="2">Nono1</strain>
    </source>
</reference>
<dbReference type="AlphaFoldDB" id="A0A1M4E0G5"/>
<dbReference type="EMBL" id="LT559118">
    <property type="protein sequence ID" value="SBO92290.1"/>
    <property type="molecule type" value="Genomic_DNA"/>
</dbReference>
<evidence type="ECO:0000313" key="2">
    <source>
        <dbReference type="EMBL" id="SBO92290.1"/>
    </source>
</evidence>
<sequence>MISRLAHAVVAFLVLPVAGACSASPADAPLKDPAQWPLAAVRGLTSHGKLPDEADRALAQIKVGSYDMIAWISSSGLCGLAGSDWSTHVDMVDSEGRLEREEGFSGPLEPAVGSSHEDKVSLFCTSTRMLVRVEGETAEPFVSGDAVAQVVNGGLNAVVGTEEALRESLPRADVTRGG</sequence>
<protein>
    <recommendedName>
        <fullName evidence="3">Lipoprotein</fullName>
    </recommendedName>
</protein>
<feature type="signal peptide" evidence="1">
    <location>
        <begin position="1"/>
        <end position="23"/>
    </location>
</feature>
<organism evidence="2">
    <name type="scientific">Nonomuraea gerenzanensis</name>
    <dbReference type="NCBI Taxonomy" id="93944"/>
    <lineage>
        <taxon>Bacteria</taxon>
        <taxon>Bacillati</taxon>
        <taxon>Actinomycetota</taxon>
        <taxon>Actinomycetes</taxon>
        <taxon>Streptosporangiales</taxon>
        <taxon>Streptosporangiaceae</taxon>
        <taxon>Nonomuraea</taxon>
    </lineage>
</organism>
<dbReference type="RefSeq" id="WP_225271569.1">
    <property type="nucleotide sequence ID" value="NZ_CP084058.1"/>
</dbReference>
<accession>A0A1M4E0G5</accession>
<evidence type="ECO:0008006" key="3">
    <source>
        <dbReference type="Google" id="ProtNLM"/>
    </source>
</evidence>
<feature type="chain" id="PRO_5012477072" description="Lipoprotein" evidence="1">
    <location>
        <begin position="24"/>
        <end position="178"/>
    </location>
</feature>
<proteinExistence type="predicted"/>